<reference evidence="1 2" key="1">
    <citation type="submission" date="2024-05" db="EMBL/GenBank/DDBJ databases">
        <title>Genome sequencing and assembly of Indian major carp, Cirrhinus mrigala (Hamilton, 1822).</title>
        <authorList>
            <person name="Mohindra V."/>
            <person name="Chowdhury L.M."/>
            <person name="Lal K."/>
            <person name="Jena J.K."/>
        </authorList>
    </citation>
    <scope>NUCLEOTIDE SEQUENCE [LARGE SCALE GENOMIC DNA]</scope>
    <source>
        <strain evidence="1">CM1030</strain>
        <tissue evidence="1">Blood</tissue>
    </source>
</reference>
<evidence type="ECO:0000313" key="2">
    <source>
        <dbReference type="Proteomes" id="UP001529510"/>
    </source>
</evidence>
<gene>
    <name evidence="1" type="ORF">M9458_007993</name>
</gene>
<dbReference type="AlphaFoldDB" id="A0ABD0RM35"/>
<organism evidence="1 2">
    <name type="scientific">Cirrhinus mrigala</name>
    <name type="common">Mrigala</name>
    <dbReference type="NCBI Taxonomy" id="683832"/>
    <lineage>
        <taxon>Eukaryota</taxon>
        <taxon>Metazoa</taxon>
        <taxon>Chordata</taxon>
        <taxon>Craniata</taxon>
        <taxon>Vertebrata</taxon>
        <taxon>Euteleostomi</taxon>
        <taxon>Actinopterygii</taxon>
        <taxon>Neopterygii</taxon>
        <taxon>Teleostei</taxon>
        <taxon>Ostariophysi</taxon>
        <taxon>Cypriniformes</taxon>
        <taxon>Cyprinidae</taxon>
        <taxon>Labeoninae</taxon>
        <taxon>Labeonini</taxon>
        <taxon>Cirrhinus</taxon>
    </lineage>
</organism>
<feature type="non-terminal residue" evidence="1">
    <location>
        <position position="60"/>
    </location>
</feature>
<proteinExistence type="predicted"/>
<evidence type="ECO:0000313" key="1">
    <source>
        <dbReference type="EMBL" id="KAL0199453.1"/>
    </source>
</evidence>
<protein>
    <submittedName>
        <fullName evidence="1">Uncharacterized protein</fullName>
    </submittedName>
</protein>
<keyword evidence="2" id="KW-1185">Reference proteome</keyword>
<name>A0ABD0RM35_CIRMR</name>
<dbReference type="EMBL" id="JAMKFB020000003">
    <property type="protein sequence ID" value="KAL0199453.1"/>
    <property type="molecule type" value="Genomic_DNA"/>
</dbReference>
<sequence>MCWPSGRGLGWWSSLLLRGPGWSSCLHARVKGVQLRGLALIAPLGVVVPGSRSIEYKWGV</sequence>
<dbReference type="Proteomes" id="UP001529510">
    <property type="component" value="Unassembled WGS sequence"/>
</dbReference>
<accession>A0ABD0RM35</accession>
<comment type="caution">
    <text evidence="1">The sequence shown here is derived from an EMBL/GenBank/DDBJ whole genome shotgun (WGS) entry which is preliminary data.</text>
</comment>